<keyword evidence="6" id="KW-1015">Disulfide bond</keyword>
<dbReference type="PANTHER" id="PTHR12411">
    <property type="entry name" value="CYSTEINE PROTEASE FAMILY C1-RELATED"/>
    <property type="match status" value="1"/>
</dbReference>
<dbReference type="SMART" id="SM00645">
    <property type="entry name" value="Pept_C1"/>
    <property type="match status" value="1"/>
</dbReference>
<dbReference type="InterPro" id="IPR038765">
    <property type="entry name" value="Papain-like_cys_pep_sf"/>
</dbReference>
<feature type="signal peptide" evidence="7">
    <location>
        <begin position="1"/>
        <end position="20"/>
    </location>
</feature>
<dbReference type="OrthoDB" id="65740at2759"/>
<evidence type="ECO:0000256" key="7">
    <source>
        <dbReference type="SAM" id="SignalP"/>
    </source>
</evidence>
<evidence type="ECO:0000313" key="10">
    <source>
        <dbReference type="EMBL" id="CAH1163826.1"/>
    </source>
</evidence>
<dbReference type="InterPro" id="IPR000668">
    <property type="entry name" value="Peptidase_C1A_C"/>
</dbReference>
<keyword evidence="7" id="KW-0732">Signal</keyword>
<feature type="domain" description="Cathepsin propeptide inhibitor" evidence="9">
    <location>
        <begin position="250"/>
        <end position="306"/>
    </location>
</feature>
<evidence type="ECO:0000256" key="2">
    <source>
        <dbReference type="ARBA" id="ARBA00022670"/>
    </source>
</evidence>
<evidence type="ECO:0000256" key="1">
    <source>
        <dbReference type="ARBA" id="ARBA00008455"/>
    </source>
</evidence>
<proteinExistence type="inferred from homology"/>
<dbReference type="PROSITE" id="PS00139">
    <property type="entry name" value="THIOL_PROTEASE_CYS"/>
    <property type="match status" value="1"/>
</dbReference>
<sequence>MESIKLLVFLSCFVAASVTAIESNSPPVWSETYVVKGVLHIPYAEIDEPFYAWYDGPAQRSRIDYYGDMVKTYQLSKPYGYGTSLKIAPVTTEEDQNLKTCLQVNGTADDTIKPQSILPSLEGFACLGQETIDGIETEKWNLTEVIGQKVNRYVMWVVYKPDPNNNAAKIPVPLRYEMRGYNTLLGSHYDHYYLEYDSYAVDDIPENIFEVDSSLTCHSFPGPGDKHIYTFNPMAEFVRPERTTHVDVEFNKFIQKHGKQYGNSKEHTLRKSIFMQNIRFIHAHNRKNRGYTLTVNHLADKTDTELKALRGKQYSGVYNGGKPFPYENIDPATMPEQFDWRLYGAVTPVKDQSVCGSCWSFGSVGSIEGALFLKNGGNLVRLSEQALMDCTWGYGNNGCDGGEDFRVYQWMMKHGGIPTEADYGPYLGQDGYCHAEKVPKVAAITGWVNVTTNDKNALRMALLKHGPISVAIDASQRTLSFYSNGVYYEPKCGNKETDLDHAVLAVGYGTMNGQDYWLVKNSWSNYWGNDGYILMSAKDNNCGVMTTPTYVTM</sequence>
<evidence type="ECO:0000256" key="6">
    <source>
        <dbReference type="ARBA" id="ARBA00023157"/>
    </source>
</evidence>
<dbReference type="GO" id="GO:0006508">
    <property type="term" value="P:proteolysis"/>
    <property type="evidence" value="ECO:0007669"/>
    <property type="project" value="UniProtKB-KW"/>
</dbReference>
<organism evidence="10 11">
    <name type="scientific">Phaedon cochleariae</name>
    <name type="common">Mustard beetle</name>
    <dbReference type="NCBI Taxonomy" id="80249"/>
    <lineage>
        <taxon>Eukaryota</taxon>
        <taxon>Metazoa</taxon>
        <taxon>Ecdysozoa</taxon>
        <taxon>Arthropoda</taxon>
        <taxon>Hexapoda</taxon>
        <taxon>Insecta</taxon>
        <taxon>Pterygota</taxon>
        <taxon>Neoptera</taxon>
        <taxon>Endopterygota</taxon>
        <taxon>Coleoptera</taxon>
        <taxon>Polyphaga</taxon>
        <taxon>Cucujiformia</taxon>
        <taxon>Chrysomeloidea</taxon>
        <taxon>Chrysomelidae</taxon>
        <taxon>Chrysomelinae</taxon>
        <taxon>Chrysomelini</taxon>
        <taxon>Phaedon</taxon>
    </lineage>
</organism>
<name>A0A9P0DKV7_PHACE</name>
<dbReference type="Pfam" id="PF08246">
    <property type="entry name" value="Inhibitor_I29"/>
    <property type="match status" value="1"/>
</dbReference>
<dbReference type="FunFam" id="3.90.70.10:FF:000087">
    <property type="entry name" value="Counting factor associated protein D"/>
    <property type="match status" value="1"/>
</dbReference>
<dbReference type="PRINTS" id="PR00705">
    <property type="entry name" value="PAPAIN"/>
</dbReference>
<evidence type="ECO:0000313" key="11">
    <source>
        <dbReference type="Proteomes" id="UP001153737"/>
    </source>
</evidence>
<dbReference type="InterPro" id="IPR013128">
    <property type="entry name" value="Peptidase_C1A"/>
</dbReference>
<accession>A0A9P0DKV7</accession>
<feature type="chain" id="PRO_5040201779" evidence="7">
    <location>
        <begin position="21"/>
        <end position="553"/>
    </location>
</feature>
<evidence type="ECO:0000256" key="3">
    <source>
        <dbReference type="ARBA" id="ARBA00022801"/>
    </source>
</evidence>
<keyword evidence="2" id="KW-0645">Protease</keyword>
<dbReference type="Gene3D" id="3.90.70.10">
    <property type="entry name" value="Cysteine proteinases"/>
    <property type="match status" value="1"/>
</dbReference>
<keyword evidence="11" id="KW-1185">Reference proteome</keyword>
<evidence type="ECO:0000256" key="4">
    <source>
        <dbReference type="ARBA" id="ARBA00022807"/>
    </source>
</evidence>
<dbReference type="PROSITE" id="PS00640">
    <property type="entry name" value="THIOL_PROTEASE_ASN"/>
    <property type="match status" value="1"/>
</dbReference>
<protein>
    <submittedName>
        <fullName evidence="10">Uncharacterized protein</fullName>
    </submittedName>
</protein>
<dbReference type="PROSITE" id="PS00639">
    <property type="entry name" value="THIOL_PROTEASE_HIS"/>
    <property type="match status" value="1"/>
</dbReference>
<dbReference type="InterPro" id="IPR025661">
    <property type="entry name" value="Pept_asp_AS"/>
</dbReference>
<dbReference type="Pfam" id="PF00112">
    <property type="entry name" value="Peptidase_C1"/>
    <property type="match status" value="1"/>
</dbReference>
<feature type="domain" description="Peptidase C1A papain C-terminal" evidence="8">
    <location>
        <begin position="334"/>
        <end position="552"/>
    </location>
</feature>
<keyword evidence="4" id="KW-0788">Thiol protease</keyword>
<reference evidence="10" key="1">
    <citation type="submission" date="2022-01" db="EMBL/GenBank/DDBJ databases">
        <authorList>
            <person name="King R."/>
        </authorList>
    </citation>
    <scope>NUCLEOTIDE SEQUENCE</scope>
</reference>
<gene>
    <name evidence="10" type="ORF">PHAECO_LOCUS8190</name>
</gene>
<dbReference type="InterPro" id="IPR039417">
    <property type="entry name" value="Peptidase_C1A_papain-like"/>
</dbReference>
<dbReference type="SMART" id="SM00848">
    <property type="entry name" value="Inhibitor_I29"/>
    <property type="match status" value="1"/>
</dbReference>
<comment type="similarity">
    <text evidence="1">Belongs to the peptidase C1 family.</text>
</comment>
<dbReference type="InterPro" id="IPR013201">
    <property type="entry name" value="Prot_inhib_I29"/>
</dbReference>
<dbReference type="EMBL" id="OU896710">
    <property type="protein sequence ID" value="CAH1163826.1"/>
    <property type="molecule type" value="Genomic_DNA"/>
</dbReference>
<dbReference type="Proteomes" id="UP001153737">
    <property type="component" value="Chromosome 4"/>
</dbReference>
<dbReference type="SUPFAM" id="SSF54001">
    <property type="entry name" value="Cysteine proteinases"/>
    <property type="match status" value="1"/>
</dbReference>
<evidence type="ECO:0000256" key="5">
    <source>
        <dbReference type="ARBA" id="ARBA00023145"/>
    </source>
</evidence>
<evidence type="ECO:0000259" key="8">
    <source>
        <dbReference type="SMART" id="SM00645"/>
    </source>
</evidence>
<reference evidence="10" key="2">
    <citation type="submission" date="2022-10" db="EMBL/GenBank/DDBJ databases">
        <authorList>
            <consortium name="ENA_rothamsted_submissions"/>
            <consortium name="culmorum"/>
            <person name="King R."/>
        </authorList>
    </citation>
    <scope>NUCLEOTIDE SEQUENCE</scope>
</reference>
<dbReference type="GO" id="GO:0008234">
    <property type="term" value="F:cysteine-type peptidase activity"/>
    <property type="evidence" value="ECO:0007669"/>
    <property type="project" value="UniProtKB-KW"/>
</dbReference>
<dbReference type="InterPro" id="IPR025660">
    <property type="entry name" value="Pept_his_AS"/>
</dbReference>
<evidence type="ECO:0000259" key="9">
    <source>
        <dbReference type="SMART" id="SM00848"/>
    </source>
</evidence>
<keyword evidence="5" id="KW-0865">Zymogen</keyword>
<dbReference type="InterPro" id="IPR000169">
    <property type="entry name" value="Pept_cys_AS"/>
</dbReference>
<dbReference type="AlphaFoldDB" id="A0A9P0DKV7"/>
<keyword evidence="3" id="KW-0378">Hydrolase</keyword>
<dbReference type="CDD" id="cd02248">
    <property type="entry name" value="Peptidase_C1A"/>
    <property type="match status" value="1"/>
</dbReference>